<dbReference type="CDD" id="cd02440">
    <property type="entry name" value="AdoMet_MTases"/>
    <property type="match status" value="1"/>
</dbReference>
<keyword evidence="2" id="KW-0808">Transferase</keyword>
<proteinExistence type="predicted"/>
<comment type="caution">
    <text evidence="4">The sequence shown here is derived from an EMBL/GenBank/DDBJ whole genome shotgun (WGS) entry which is preliminary data.</text>
</comment>
<keyword evidence="5" id="KW-1185">Reference proteome</keyword>
<evidence type="ECO:0000313" key="4">
    <source>
        <dbReference type="EMBL" id="GMI33726.1"/>
    </source>
</evidence>
<sequence>MRPLHRANASRVPGDFSYLRSEVARRLVDRLEDVRQRDFALALDLGALDGCVGVELGREDSLSGNGGGIGGVRRLVEVGRTGGARDTGPVETMRAPGADEETLPLPFPDASFDLVVSSMALHWVSDLPGTFREVNRVLKPDGAFLVAVPGGQTLPELRSSLLLAEQERDGGVSAHTGPFVDVASLAAPLSVCRAN</sequence>
<dbReference type="InterPro" id="IPR050602">
    <property type="entry name" value="Malonyl-ACP_OMT"/>
</dbReference>
<evidence type="ECO:0000259" key="3">
    <source>
        <dbReference type="Pfam" id="PF08241"/>
    </source>
</evidence>
<protein>
    <recommendedName>
        <fullName evidence="3">Methyltransferase type 11 domain-containing protein</fullName>
    </recommendedName>
</protein>
<evidence type="ECO:0000256" key="2">
    <source>
        <dbReference type="ARBA" id="ARBA00022679"/>
    </source>
</evidence>
<dbReference type="Pfam" id="PF08241">
    <property type="entry name" value="Methyltransf_11"/>
    <property type="match status" value="1"/>
</dbReference>
<keyword evidence="1" id="KW-0489">Methyltransferase</keyword>
<accession>A0ABQ6MVU8</accession>
<gene>
    <name evidence="4" type="ORF">TeGR_g342</name>
</gene>
<reference evidence="4 5" key="1">
    <citation type="journal article" date="2023" name="Commun. Biol.">
        <title>Genome analysis of Parmales, the sister group of diatoms, reveals the evolutionary specialization of diatoms from phago-mixotrophs to photoautotrophs.</title>
        <authorList>
            <person name="Ban H."/>
            <person name="Sato S."/>
            <person name="Yoshikawa S."/>
            <person name="Yamada K."/>
            <person name="Nakamura Y."/>
            <person name="Ichinomiya M."/>
            <person name="Sato N."/>
            <person name="Blanc-Mathieu R."/>
            <person name="Endo H."/>
            <person name="Kuwata A."/>
            <person name="Ogata H."/>
        </authorList>
    </citation>
    <scope>NUCLEOTIDE SEQUENCE [LARGE SCALE GENOMIC DNA]</scope>
</reference>
<organism evidence="4 5">
    <name type="scientific">Tetraparma gracilis</name>
    <dbReference type="NCBI Taxonomy" id="2962635"/>
    <lineage>
        <taxon>Eukaryota</taxon>
        <taxon>Sar</taxon>
        <taxon>Stramenopiles</taxon>
        <taxon>Ochrophyta</taxon>
        <taxon>Bolidophyceae</taxon>
        <taxon>Parmales</taxon>
        <taxon>Triparmaceae</taxon>
        <taxon>Tetraparma</taxon>
    </lineage>
</organism>
<evidence type="ECO:0000256" key="1">
    <source>
        <dbReference type="ARBA" id="ARBA00022603"/>
    </source>
</evidence>
<dbReference type="InterPro" id="IPR013216">
    <property type="entry name" value="Methyltransf_11"/>
</dbReference>
<dbReference type="EMBL" id="BRYB01000601">
    <property type="protein sequence ID" value="GMI33726.1"/>
    <property type="molecule type" value="Genomic_DNA"/>
</dbReference>
<dbReference type="Proteomes" id="UP001165060">
    <property type="component" value="Unassembled WGS sequence"/>
</dbReference>
<dbReference type="PANTHER" id="PTHR13090:SF1">
    <property type="entry name" value="ARGININE-HYDROXYLASE NDUFAF5, MITOCHONDRIAL"/>
    <property type="match status" value="1"/>
</dbReference>
<dbReference type="Gene3D" id="3.40.50.150">
    <property type="entry name" value="Vaccinia Virus protein VP39"/>
    <property type="match status" value="1"/>
</dbReference>
<dbReference type="PANTHER" id="PTHR13090">
    <property type="entry name" value="ARGININE-HYDROXYLASE NDUFAF5, MITOCHONDRIAL"/>
    <property type="match status" value="1"/>
</dbReference>
<dbReference type="SUPFAM" id="SSF53335">
    <property type="entry name" value="S-adenosyl-L-methionine-dependent methyltransferases"/>
    <property type="match status" value="1"/>
</dbReference>
<evidence type="ECO:0000313" key="5">
    <source>
        <dbReference type="Proteomes" id="UP001165060"/>
    </source>
</evidence>
<feature type="domain" description="Methyltransferase type 11" evidence="3">
    <location>
        <begin position="104"/>
        <end position="145"/>
    </location>
</feature>
<dbReference type="InterPro" id="IPR029063">
    <property type="entry name" value="SAM-dependent_MTases_sf"/>
</dbReference>
<name>A0ABQ6MVU8_9STRA</name>